<name>A0A9P4MTR7_9PLEO</name>
<feature type="compositionally biased region" description="Polar residues" evidence="2">
    <location>
        <begin position="147"/>
        <end position="157"/>
    </location>
</feature>
<evidence type="ECO:0000313" key="3">
    <source>
        <dbReference type="EMBL" id="KAF2202821.1"/>
    </source>
</evidence>
<organism evidence="3 4">
    <name type="scientific">Delitschia confertaspora ATCC 74209</name>
    <dbReference type="NCBI Taxonomy" id="1513339"/>
    <lineage>
        <taxon>Eukaryota</taxon>
        <taxon>Fungi</taxon>
        <taxon>Dikarya</taxon>
        <taxon>Ascomycota</taxon>
        <taxon>Pezizomycotina</taxon>
        <taxon>Dothideomycetes</taxon>
        <taxon>Pleosporomycetidae</taxon>
        <taxon>Pleosporales</taxon>
        <taxon>Delitschiaceae</taxon>
        <taxon>Delitschia</taxon>
    </lineage>
</organism>
<feature type="compositionally biased region" description="Polar residues" evidence="2">
    <location>
        <begin position="113"/>
        <end position="125"/>
    </location>
</feature>
<feature type="compositionally biased region" description="Low complexity" evidence="2">
    <location>
        <begin position="220"/>
        <end position="238"/>
    </location>
</feature>
<proteinExistence type="predicted"/>
<evidence type="ECO:0000313" key="4">
    <source>
        <dbReference type="Proteomes" id="UP000799536"/>
    </source>
</evidence>
<feature type="region of interest" description="Disordered" evidence="2">
    <location>
        <begin position="112"/>
        <end position="247"/>
    </location>
</feature>
<dbReference type="EMBL" id="ML993923">
    <property type="protein sequence ID" value="KAF2202821.1"/>
    <property type="molecule type" value="Genomic_DNA"/>
</dbReference>
<sequence>MEHRKPLPASKLRNEIHQDATVEDLLPDVRVPYNDPFIAETQLVAPGSDLTQDGADGNDTSQLSPNSYAIMNRCASSRRVVDTSPIPIKLLSAPVDDQGSAFIFTAFAKNPLSEGSSKVNTSSNPPLGLSQGPSVMAPHNEGFTPMTRDTPSHSQSQSHERANDKINTVVTDKATQDTTDNPANMSIQKPPGDSSKAVQPITRRSPRSARITQKGNNPVRSSRASSTPRSSNSWPPWSNHDKRPAVYERSPLSGGEVLDFVSDFSVHSAPKPEMNQPLLNNVEQHQASSAEPPNSPMNLRDSTVKSMETHKKFLEGAGVDRPHNAEESVVRHDVSIATAREQAAEPVLHRVSSRDSSPQVTKPSHTRKTIASKAHGETTPSSMSTLITLQNAFDTVRSAVHESSRIEKKRASEEAAAKAVITALADANHSLHESLEEKKASEMNLRQVQKHQSAKVKELQKYLQGLGNDYHKMNKERKTELATYKGVVEKEFSRMRKENSALEDDFHKTIAFVEERHRRMKSVMDDAYMKLRISELEREVLMEELKRRDRFLEDEKKKRVDLEQQVRTSFQGVQRRLEESNRDLFEKLSTIQTSVEVSAANRSQDVCLKKCIEELQGLRSIPFLTLKDVKKAETMLRYAYENLDSQFKHLSTSFGATQISTTNIEASLKQQIQSLRTEILNYEKVNLELQKACQSNELLANELQTRKERCEQLDAQVKVLRQSESDLQSQYSEIKLELDGLKSKVVEDQPCNDELESENASLHLQLKKIEDDLQLAVNKLDDTEQQRQAEESSTAHWRNLALEHEQKLTECTAREKKVG</sequence>
<feature type="compositionally biased region" description="Polar residues" evidence="2">
    <location>
        <begin position="354"/>
        <end position="363"/>
    </location>
</feature>
<protein>
    <submittedName>
        <fullName evidence="3">Uncharacterized protein</fullName>
    </submittedName>
</protein>
<reference evidence="3" key="1">
    <citation type="journal article" date="2020" name="Stud. Mycol.">
        <title>101 Dothideomycetes genomes: a test case for predicting lifestyles and emergence of pathogens.</title>
        <authorList>
            <person name="Haridas S."/>
            <person name="Albert R."/>
            <person name="Binder M."/>
            <person name="Bloem J."/>
            <person name="Labutti K."/>
            <person name="Salamov A."/>
            <person name="Andreopoulos B."/>
            <person name="Baker S."/>
            <person name="Barry K."/>
            <person name="Bills G."/>
            <person name="Bluhm B."/>
            <person name="Cannon C."/>
            <person name="Castanera R."/>
            <person name="Culley D."/>
            <person name="Daum C."/>
            <person name="Ezra D."/>
            <person name="Gonzalez J."/>
            <person name="Henrissat B."/>
            <person name="Kuo A."/>
            <person name="Liang C."/>
            <person name="Lipzen A."/>
            <person name="Lutzoni F."/>
            <person name="Magnuson J."/>
            <person name="Mondo S."/>
            <person name="Nolan M."/>
            <person name="Ohm R."/>
            <person name="Pangilinan J."/>
            <person name="Park H.-J."/>
            <person name="Ramirez L."/>
            <person name="Alfaro M."/>
            <person name="Sun H."/>
            <person name="Tritt A."/>
            <person name="Yoshinaga Y."/>
            <person name="Zwiers L.-H."/>
            <person name="Turgeon B."/>
            <person name="Goodwin S."/>
            <person name="Spatafora J."/>
            <person name="Crous P."/>
            <person name="Grigoriev I."/>
        </authorList>
    </citation>
    <scope>NUCLEOTIDE SEQUENCE</scope>
    <source>
        <strain evidence="3">ATCC 74209</strain>
    </source>
</reference>
<dbReference type="Proteomes" id="UP000799536">
    <property type="component" value="Unassembled WGS sequence"/>
</dbReference>
<dbReference type="OrthoDB" id="3798058at2759"/>
<comment type="caution">
    <text evidence="3">The sequence shown here is derived from an EMBL/GenBank/DDBJ whole genome shotgun (WGS) entry which is preliminary data.</text>
</comment>
<feature type="coiled-coil region" evidence="1">
    <location>
        <begin position="665"/>
        <end position="793"/>
    </location>
</feature>
<feature type="compositionally biased region" description="Polar residues" evidence="2">
    <location>
        <begin position="176"/>
        <end position="187"/>
    </location>
</feature>
<gene>
    <name evidence="3" type="ORF">GQ43DRAFT_297989</name>
</gene>
<evidence type="ECO:0000256" key="2">
    <source>
        <dbReference type="SAM" id="MobiDB-lite"/>
    </source>
</evidence>
<feature type="region of interest" description="Disordered" evidence="2">
    <location>
        <begin position="342"/>
        <end position="381"/>
    </location>
</feature>
<keyword evidence="4" id="KW-1185">Reference proteome</keyword>
<keyword evidence="1" id="KW-0175">Coiled coil</keyword>
<evidence type="ECO:0000256" key="1">
    <source>
        <dbReference type="SAM" id="Coils"/>
    </source>
</evidence>
<accession>A0A9P4MTR7</accession>
<feature type="compositionally biased region" description="Polar residues" evidence="2">
    <location>
        <begin position="210"/>
        <end position="219"/>
    </location>
</feature>
<dbReference type="AlphaFoldDB" id="A0A9P4MTR7"/>